<evidence type="ECO:0000313" key="3">
    <source>
        <dbReference type="EMBL" id="GLS13599.1"/>
    </source>
</evidence>
<dbReference type="PIRSF" id="PIRSF020481">
    <property type="entry name" value="BAP"/>
    <property type="match status" value="1"/>
</dbReference>
<gene>
    <name evidence="3" type="ORF">GCM10007935_10290</name>
</gene>
<feature type="domain" description="Baseplate J-like central" evidence="1">
    <location>
        <begin position="124"/>
        <end position="196"/>
    </location>
</feature>
<dbReference type="PANTHER" id="PTHR35862">
    <property type="entry name" value="FELS-2 PROPHAGE PROTEIN"/>
    <property type="match status" value="1"/>
</dbReference>
<name>A0ABQ6C0C0_9BURK</name>
<dbReference type="Proteomes" id="UP001156903">
    <property type="component" value="Unassembled WGS sequence"/>
</dbReference>
<feature type="domain" description="Baseplate J-like C-terminal" evidence="2">
    <location>
        <begin position="207"/>
        <end position="283"/>
    </location>
</feature>
<proteinExistence type="predicted"/>
<protein>
    <submittedName>
        <fullName evidence="3">Baseplate assembly protein</fullName>
    </submittedName>
</protein>
<sequence>MSSAAAFASINLDALPKPAIVEALDFESIVSAIKADLVARQPALAPVLALESEPITKLTEAFAYREILLRQRYNEEALALTLAYAAGADLDHIGLTYYQEPRIADDETDTAYRRRLQLKPASWSTAGPRDAYLFHALSAHADVADAGVYSPHPGTTIVAVLGDTESGEPSAEVLAAVVARLNTDTVRPLCETVVVQPVQVQLYVAHVTLYTYPGADPEAKVAEATAALQTLVAQLYTVGTDVARSAIAAAAHVAGVQRVDVARPVADIVCDATQIARCTWVDVQWGGTAQ</sequence>
<dbReference type="InterPro" id="IPR058531">
    <property type="entry name" value="Baseplate_J_M"/>
</dbReference>
<reference evidence="4" key="1">
    <citation type="journal article" date="2019" name="Int. J. Syst. Evol. Microbiol.">
        <title>The Global Catalogue of Microorganisms (GCM) 10K type strain sequencing project: providing services to taxonomists for standard genome sequencing and annotation.</title>
        <authorList>
            <consortium name="The Broad Institute Genomics Platform"/>
            <consortium name="The Broad Institute Genome Sequencing Center for Infectious Disease"/>
            <person name="Wu L."/>
            <person name="Ma J."/>
        </authorList>
    </citation>
    <scope>NUCLEOTIDE SEQUENCE [LARGE SCALE GENOMIC DNA]</scope>
    <source>
        <strain evidence="4">NBRC 109341</strain>
    </source>
</reference>
<comment type="caution">
    <text evidence="3">The sequence shown here is derived from an EMBL/GenBank/DDBJ whole genome shotgun (WGS) entry which is preliminary data.</text>
</comment>
<evidence type="ECO:0000313" key="4">
    <source>
        <dbReference type="Proteomes" id="UP001156903"/>
    </source>
</evidence>
<dbReference type="EMBL" id="BSPB01000005">
    <property type="protein sequence ID" value="GLS13599.1"/>
    <property type="molecule type" value="Genomic_DNA"/>
</dbReference>
<dbReference type="Pfam" id="PF26078">
    <property type="entry name" value="Baseplate_J_M"/>
    <property type="match status" value="1"/>
</dbReference>
<dbReference type="Pfam" id="PF26079">
    <property type="entry name" value="Baseplate_J_C"/>
    <property type="match status" value="1"/>
</dbReference>
<evidence type="ECO:0000259" key="1">
    <source>
        <dbReference type="Pfam" id="PF26078"/>
    </source>
</evidence>
<keyword evidence="4" id="KW-1185">Reference proteome</keyword>
<dbReference type="InterPro" id="IPR058530">
    <property type="entry name" value="Baseplate_J-like_C"/>
</dbReference>
<accession>A0ABQ6C0C0</accession>
<dbReference type="InterPro" id="IPR014507">
    <property type="entry name" value="Baseplate_assembly_J_pred"/>
</dbReference>
<dbReference type="InterPro" id="IPR052726">
    <property type="entry name" value="Phage_Baseplate_Hub"/>
</dbReference>
<dbReference type="PANTHER" id="PTHR35862:SF1">
    <property type="entry name" value="FELS-2 PROPHAGE PROTEIN"/>
    <property type="match status" value="1"/>
</dbReference>
<organism evidence="3 4">
    <name type="scientific">Hydrogenophaga electricum</name>
    <dbReference type="NCBI Taxonomy" id="1230953"/>
    <lineage>
        <taxon>Bacteria</taxon>
        <taxon>Pseudomonadati</taxon>
        <taxon>Pseudomonadota</taxon>
        <taxon>Betaproteobacteria</taxon>
        <taxon>Burkholderiales</taxon>
        <taxon>Comamonadaceae</taxon>
        <taxon>Hydrogenophaga</taxon>
    </lineage>
</organism>
<dbReference type="RefSeq" id="WP_284306946.1">
    <property type="nucleotide sequence ID" value="NZ_BSPB01000005.1"/>
</dbReference>
<evidence type="ECO:0000259" key="2">
    <source>
        <dbReference type="Pfam" id="PF26079"/>
    </source>
</evidence>